<feature type="domain" description="Polymerase/histidinol phosphatase N-terminal" evidence="1">
    <location>
        <begin position="68"/>
        <end position="144"/>
    </location>
</feature>
<dbReference type="InterPro" id="IPR052018">
    <property type="entry name" value="PHP_domain"/>
</dbReference>
<dbReference type="InterPro" id="IPR003141">
    <property type="entry name" value="Pol/His_phosphatase_N"/>
</dbReference>
<evidence type="ECO:0000259" key="1">
    <source>
        <dbReference type="SMART" id="SM00481"/>
    </source>
</evidence>
<dbReference type="SUPFAM" id="SSF89550">
    <property type="entry name" value="PHP domain-like"/>
    <property type="match status" value="1"/>
</dbReference>
<dbReference type="SMART" id="SM00481">
    <property type="entry name" value="POLIIIAc"/>
    <property type="match status" value="1"/>
</dbReference>
<dbReference type="PANTHER" id="PTHR42924">
    <property type="entry name" value="EXONUCLEASE"/>
    <property type="match status" value="1"/>
</dbReference>
<dbReference type="Proteomes" id="UP001549307">
    <property type="component" value="Unassembled WGS sequence"/>
</dbReference>
<dbReference type="Gene3D" id="3.20.20.140">
    <property type="entry name" value="Metal-dependent hydrolases"/>
    <property type="match status" value="1"/>
</dbReference>
<protein>
    <recommendedName>
        <fullName evidence="1">Polymerase/histidinol phosphatase N-terminal domain-containing protein</fullName>
    </recommendedName>
</protein>
<organism evidence="2 3">
    <name type="scientific">Arthrobacter bambusae</name>
    <dbReference type="NCBI Taxonomy" id="1338426"/>
    <lineage>
        <taxon>Bacteria</taxon>
        <taxon>Bacillati</taxon>
        <taxon>Actinomycetota</taxon>
        <taxon>Actinomycetes</taxon>
        <taxon>Micrococcales</taxon>
        <taxon>Micrococcaceae</taxon>
        <taxon>Arthrobacter</taxon>
    </lineage>
</organism>
<proteinExistence type="predicted"/>
<dbReference type="Pfam" id="PF02811">
    <property type="entry name" value="PHP"/>
    <property type="match status" value="1"/>
</dbReference>
<gene>
    <name evidence="2" type="ORF">ABIE37_001926</name>
</gene>
<dbReference type="RefSeq" id="WP_354228907.1">
    <property type="nucleotide sequence ID" value="NZ_JBEPSN010000004.1"/>
</dbReference>
<dbReference type="GeneID" id="92752874"/>
<dbReference type="InterPro" id="IPR006311">
    <property type="entry name" value="TAT_signal"/>
</dbReference>
<evidence type="ECO:0000313" key="3">
    <source>
        <dbReference type="Proteomes" id="UP001549307"/>
    </source>
</evidence>
<reference evidence="2 3" key="1">
    <citation type="submission" date="2024-06" db="EMBL/GenBank/DDBJ databases">
        <title>Sorghum-associated microbial communities from plants grown in Nebraska, USA.</title>
        <authorList>
            <person name="Schachtman D."/>
        </authorList>
    </citation>
    <scope>NUCLEOTIDE SEQUENCE [LARGE SCALE GENOMIC DNA]</scope>
    <source>
        <strain evidence="2 3">3552</strain>
    </source>
</reference>
<dbReference type="PANTHER" id="PTHR42924:SF11">
    <property type="entry name" value="POLYMERASE_HISTIDINOL PHOSPHATASE N-TERMINAL DOMAIN-CONTAINING PROTEIN"/>
    <property type="match status" value="1"/>
</dbReference>
<name>A0ABV2P5U0_9MICC</name>
<dbReference type="InterPro" id="IPR004013">
    <property type="entry name" value="PHP_dom"/>
</dbReference>
<evidence type="ECO:0000313" key="2">
    <source>
        <dbReference type="EMBL" id="MET4540145.1"/>
    </source>
</evidence>
<sequence length="573" mass="62645">MCTADDQTTHSRSTELADAELKTMGLSRRRILQSAGIMAAGTAATVAMARPAMANPGGNDPQLTWLVGDHHVHTQYSHDAKYMVKQQLDTAQSYGVDWVALTEHSNFGHANNGGAVNTNREIQAQRAARPELLIFQGLEWYIPGAEHASVLVAPGPNAVNLLRTFELVWDGKLNQWEKPIPGTAQVETFERKAVEAIAWLANQKRSGYIEDVVALANHPMRLGIDSPHELRAWRDAARDVMIGMEGAPGAQGSGVSQFSRAGDQRGEYTNNPTQFSFPGYPADAFRPYGGFDWATATVGGVWDSMLAEGLPFWITSNSDNHLTVKDTWKTGPYPAEEPYLSLPNEFDRWSVTGKRPDPFDSGEKQGGSDYWPGQFSRLHTGVTERSYTGVLDAMRRGRMWVDHGHLLQGLDVRVREVRGNSAGNSNGRNGVTLGSRLQVRRGADVEISITITTTDYRNFAGILPKLAHVDVIGGAVTGAAADRDTLKAPGTTVWKQLDVSGRTGTFTIKHVIKDVQKSCYFRLRGSDGNRHGAGYYGASVDPAGPIRHGNNLGDADPWTDTWFYANPVFIDVA</sequence>
<dbReference type="InterPro" id="IPR016195">
    <property type="entry name" value="Pol/histidinol_Pase-like"/>
</dbReference>
<keyword evidence="3" id="KW-1185">Reference proteome</keyword>
<dbReference type="PROSITE" id="PS51318">
    <property type="entry name" value="TAT"/>
    <property type="match status" value="1"/>
</dbReference>
<dbReference type="EMBL" id="JBEPSN010000004">
    <property type="protein sequence ID" value="MET4540145.1"/>
    <property type="molecule type" value="Genomic_DNA"/>
</dbReference>
<comment type="caution">
    <text evidence="2">The sequence shown here is derived from an EMBL/GenBank/DDBJ whole genome shotgun (WGS) entry which is preliminary data.</text>
</comment>
<accession>A0ABV2P5U0</accession>